<dbReference type="SMART" id="SM00248">
    <property type="entry name" value="ANK"/>
    <property type="match status" value="4"/>
</dbReference>
<proteinExistence type="predicted"/>
<organism evidence="5 6">
    <name type="scientific">Chaetoceros tenuissimus</name>
    <dbReference type="NCBI Taxonomy" id="426638"/>
    <lineage>
        <taxon>Eukaryota</taxon>
        <taxon>Sar</taxon>
        <taxon>Stramenopiles</taxon>
        <taxon>Ochrophyta</taxon>
        <taxon>Bacillariophyta</taxon>
        <taxon>Coscinodiscophyceae</taxon>
        <taxon>Chaetocerotophycidae</taxon>
        <taxon>Chaetocerotales</taxon>
        <taxon>Chaetocerotaceae</taxon>
        <taxon>Chaetoceros</taxon>
    </lineage>
</organism>
<evidence type="ECO:0000256" key="1">
    <source>
        <dbReference type="ARBA" id="ARBA00022737"/>
    </source>
</evidence>
<keyword evidence="4" id="KW-0175">Coiled coil</keyword>
<keyword evidence="2 3" id="KW-0040">ANK repeat</keyword>
<dbReference type="Gene3D" id="1.25.40.20">
    <property type="entry name" value="Ankyrin repeat-containing domain"/>
    <property type="match status" value="2"/>
</dbReference>
<dbReference type="PROSITE" id="PS50088">
    <property type="entry name" value="ANK_REPEAT"/>
    <property type="match status" value="2"/>
</dbReference>
<sequence length="907" mass="105508">MIYKCYDGSYKSECGNELSEDDFTADFYYTEDGAVKLSKLVARGHLHVLKYLHEELNFHEGLQRYVKPAIKFGQLEMLEWLKDIGCMDSNHKMFGFYFEPSERGHRYRHRGYYLPFHFCDYAVKFGDVKVLQWLLNQGHDFGDRFPVMYYAISSESLDMIRFCSDKGYNINAPECEDALRQTGKIELYRFLHDLGFEFREGMRYFFHHSRNIAQQFDIIRFLRSISVPWDDEIMAFIVGYGSLEMIQYAHEDGCPWTSRGREYQNVIYCDNSWSLDKFKYLVDNGCTFDFEHICDVIKQKLLDLLRSKKEPVLLEFFIGKNSSFDNELFKYFLIDHSRDELWFEGFSYLFEHGKYLQQSYGSVKEPHQLLSLYEKSSDWSKQRLFDLLRSKKDLALLESFVGKNSSFDNELLKYFEEENHVDQWQEGISYLRKNGKGTERIFIFVHYSLAFRPFLIAWSKQSEDEKVEYGVDVSFPIHNMKVSTNYPWLPHNLNPSLPTPPEYQGMPIQHLGNKQKEYDEMIKGCSKKYPRPKRICEQTELDRVQMSLRQPRAMQNYTDIGFKKIKTPPAVWKLIKDFWDKNSEKRMGENWPKGNTYVNHWDSPTYMVSVEDGRLRGGGSILKQAIWDAARDTIQEWTGEELTQCSLYGIRVYTEGAVLATHVDRLPLVSSAIVNVGQDVDEPWPIEVYGHDGKAYNVTMEPGDMVLYESHSVLHGRPFPLKGRYYANIFIHFEPTGHSLRHEAKMAGKQLEDVHEGYKKAVQRRAGGHEADHHGLPSYIVEGTEEARRWHARHPDNERSAKVKSFQTGSTAAHKAAQEGDIESLEQVLSLLEDVVNKKDSNGWTPLHEGSRGGHLEIVQLLVEKGANVNEETRNGETPLYWAKQSGHKHVATFLEQLGAIELGPDL</sequence>
<accession>A0AAD3D0C4</accession>
<evidence type="ECO:0000313" key="5">
    <source>
        <dbReference type="EMBL" id="GFH55523.1"/>
    </source>
</evidence>
<dbReference type="SUPFAM" id="SSF48403">
    <property type="entry name" value="Ankyrin repeat"/>
    <property type="match status" value="1"/>
</dbReference>
<dbReference type="EMBL" id="BLLK01000049">
    <property type="protein sequence ID" value="GFH55523.1"/>
    <property type="molecule type" value="Genomic_DNA"/>
</dbReference>
<feature type="coiled-coil region" evidence="4">
    <location>
        <begin position="815"/>
        <end position="842"/>
    </location>
</feature>
<dbReference type="InterPro" id="IPR036770">
    <property type="entry name" value="Ankyrin_rpt-contain_sf"/>
</dbReference>
<dbReference type="PROSITE" id="PS50297">
    <property type="entry name" value="ANK_REP_REGION"/>
    <property type="match status" value="2"/>
</dbReference>
<feature type="repeat" description="ANK" evidence="3">
    <location>
        <begin position="875"/>
        <end position="900"/>
    </location>
</feature>
<evidence type="ECO:0000256" key="2">
    <source>
        <dbReference type="ARBA" id="ARBA00023043"/>
    </source>
</evidence>
<keyword evidence="6" id="KW-1185">Reference proteome</keyword>
<evidence type="ECO:0000256" key="3">
    <source>
        <dbReference type="PROSITE-ProRule" id="PRU00023"/>
    </source>
</evidence>
<dbReference type="Pfam" id="PF12796">
    <property type="entry name" value="Ank_2"/>
    <property type="match status" value="1"/>
</dbReference>
<dbReference type="InterPro" id="IPR002110">
    <property type="entry name" value="Ankyrin_rpt"/>
</dbReference>
<comment type="caution">
    <text evidence="5">The sequence shown here is derived from an EMBL/GenBank/DDBJ whole genome shotgun (WGS) entry which is preliminary data.</text>
</comment>
<dbReference type="AlphaFoldDB" id="A0AAD3D0C4"/>
<dbReference type="Proteomes" id="UP001054902">
    <property type="component" value="Unassembled WGS sequence"/>
</dbReference>
<keyword evidence="1" id="KW-0677">Repeat</keyword>
<evidence type="ECO:0000313" key="6">
    <source>
        <dbReference type="Proteomes" id="UP001054902"/>
    </source>
</evidence>
<feature type="repeat" description="ANK" evidence="3">
    <location>
        <begin position="842"/>
        <end position="874"/>
    </location>
</feature>
<reference evidence="5 6" key="1">
    <citation type="journal article" date="2021" name="Sci. Rep.">
        <title>The genome of the diatom Chaetoceros tenuissimus carries an ancient integrated fragment of an extant virus.</title>
        <authorList>
            <person name="Hongo Y."/>
            <person name="Kimura K."/>
            <person name="Takaki Y."/>
            <person name="Yoshida Y."/>
            <person name="Baba S."/>
            <person name="Kobayashi G."/>
            <person name="Nagasaki K."/>
            <person name="Hano T."/>
            <person name="Tomaru Y."/>
        </authorList>
    </citation>
    <scope>NUCLEOTIDE SEQUENCE [LARGE SCALE GENOMIC DNA]</scope>
    <source>
        <strain evidence="5 6">NIES-3715</strain>
    </source>
</reference>
<dbReference type="PRINTS" id="PR01415">
    <property type="entry name" value="ANKYRIN"/>
</dbReference>
<gene>
    <name evidence="5" type="ORF">CTEN210_11999</name>
</gene>
<evidence type="ECO:0000256" key="4">
    <source>
        <dbReference type="SAM" id="Coils"/>
    </source>
</evidence>
<name>A0AAD3D0C4_9STRA</name>
<dbReference type="PANTHER" id="PTHR24171">
    <property type="entry name" value="ANKYRIN REPEAT DOMAIN-CONTAINING PROTEIN 39-RELATED"/>
    <property type="match status" value="1"/>
</dbReference>
<protein>
    <submittedName>
        <fullName evidence="5">Uncharacterized protein</fullName>
    </submittedName>
</protein>